<dbReference type="VEuPathDB" id="MicrosporidiaDB:NBO_750g0001"/>
<dbReference type="PANTHER" id="PTHR10142">
    <property type="entry name" value="DNA REPAIR PROTEIN COMPLEMENTING XP-A CELLS"/>
    <property type="match status" value="1"/>
</dbReference>
<evidence type="ECO:0000256" key="1">
    <source>
        <dbReference type="ARBA" id="ARBA00004123"/>
    </source>
</evidence>
<dbReference type="GO" id="GO:1901255">
    <property type="term" value="P:nucleotide-excision repair involved in interstrand cross-link repair"/>
    <property type="evidence" value="ECO:0007669"/>
    <property type="project" value="TreeGrafter"/>
</dbReference>
<dbReference type="GO" id="GO:0000715">
    <property type="term" value="P:nucleotide-excision repair, DNA damage recognition"/>
    <property type="evidence" value="ECO:0007669"/>
    <property type="project" value="TreeGrafter"/>
</dbReference>
<keyword evidence="2" id="KW-0862">Zinc</keyword>
<dbReference type="InterPro" id="IPR009061">
    <property type="entry name" value="DNA-bd_dom_put_sf"/>
</dbReference>
<evidence type="ECO:0000256" key="2">
    <source>
        <dbReference type="ARBA" id="ARBA00022833"/>
    </source>
</evidence>
<dbReference type="Pfam" id="PF05181">
    <property type="entry name" value="XPA_C"/>
    <property type="match status" value="1"/>
</dbReference>
<organism evidence="5 6">
    <name type="scientific">Nosema bombycis (strain CQ1 / CVCC 102059)</name>
    <name type="common">Microsporidian parasite</name>
    <name type="synonym">Pebrine of silkworm</name>
    <dbReference type="NCBI Taxonomy" id="578461"/>
    <lineage>
        <taxon>Eukaryota</taxon>
        <taxon>Fungi</taxon>
        <taxon>Fungi incertae sedis</taxon>
        <taxon>Microsporidia</taxon>
        <taxon>Nosematidae</taxon>
        <taxon>Nosema</taxon>
    </lineage>
</organism>
<dbReference type="OrthoDB" id="5368863at2759"/>
<comment type="subcellular location">
    <subcellularLocation>
        <location evidence="1">Nucleus</location>
    </subcellularLocation>
</comment>
<reference evidence="5 6" key="1">
    <citation type="journal article" date="2013" name="BMC Genomics">
        <title>Comparative genomics of parasitic silkworm microsporidia reveal an association between genome expansion and host adaptation.</title>
        <authorList>
            <person name="Pan G."/>
            <person name="Xu J."/>
            <person name="Li T."/>
            <person name="Xia Q."/>
            <person name="Liu S.L."/>
            <person name="Zhang G."/>
            <person name="Li S."/>
            <person name="Li C."/>
            <person name="Liu H."/>
            <person name="Yang L."/>
            <person name="Liu T."/>
            <person name="Zhang X."/>
            <person name="Wu Z."/>
            <person name="Fan W."/>
            <person name="Dang X."/>
            <person name="Xiang H."/>
            <person name="Tao M."/>
            <person name="Li Y."/>
            <person name="Hu J."/>
            <person name="Li Z."/>
            <person name="Lin L."/>
            <person name="Luo J."/>
            <person name="Geng L."/>
            <person name="Wang L."/>
            <person name="Long M."/>
            <person name="Wan Y."/>
            <person name="He N."/>
            <person name="Zhang Z."/>
            <person name="Lu C."/>
            <person name="Keeling P.J."/>
            <person name="Wang J."/>
            <person name="Xiang Z."/>
            <person name="Zhou Z."/>
        </authorList>
    </citation>
    <scope>NUCLEOTIDE SEQUENCE [LARGE SCALE GENOMIC DNA]</scope>
    <source>
        <strain evidence="6">CQ1 / CVCC 102059</strain>
    </source>
</reference>
<dbReference type="EMBL" id="KB909657">
    <property type="protein sequence ID" value="EOB11836.1"/>
    <property type="molecule type" value="Genomic_DNA"/>
</dbReference>
<dbReference type="GO" id="GO:0003684">
    <property type="term" value="F:damaged DNA binding"/>
    <property type="evidence" value="ECO:0007669"/>
    <property type="project" value="InterPro"/>
</dbReference>
<dbReference type="InterPro" id="IPR022656">
    <property type="entry name" value="XPA_C"/>
</dbReference>
<dbReference type="GO" id="GO:0006284">
    <property type="term" value="P:base-excision repair"/>
    <property type="evidence" value="ECO:0007669"/>
    <property type="project" value="TreeGrafter"/>
</dbReference>
<evidence type="ECO:0000313" key="5">
    <source>
        <dbReference type="EMBL" id="EOB11836.1"/>
    </source>
</evidence>
<dbReference type="HOGENOM" id="CLU_053731_2_0_1"/>
<dbReference type="Gene3D" id="3.90.530.10">
    <property type="entry name" value="XPA C-terminal domain"/>
    <property type="match status" value="1"/>
</dbReference>
<evidence type="ECO:0000256" key="3">
    <source>
        <dbReference type="ARBA" id="ARBA00023242"/>
    </source>
</evidence>
<protein>
    <submittedName>
        <fullName evidence="5">DNA-repair protein</fullName>
    </submittedName>
</protein>
<dbReference type="PANTHER" id="PTHR10142:SF0">
    <property type="entry name" value="DNA REPAIR PROTEIN COMPLEMENTING XP-A CELLS"/>
    <property type="match status" value="1"/>
</dbReference>
<keyword evidence="6" id="KW-1185">Reference proteome</keyword>
<sequence>MDEDECGFFTSQITKEKKIMNDVELSFPIEKSNTCKYCESAQLDPEIINIFKINTCKQCRYSKMKFITKTTATKEYLLDNYELKGLKYLSRPNTHKGTWHDMHLYLEDEIVEIAKKKYGDLEKIEEIKSQREEIVTKRKIKSLKNRVRDLKRRTITKETKIERHIHNFMGEGSIKQCTGCGLKVEQEQI</sequence>
<dbReference type="GO" id="GO:0000110">
    <property type="term" value="C:nucleotide-excision repair factor 1 complex"/>
    <property type="evidence" value="ECO:0007669"/>
    <property type="project" value="TreeGrafter"/>
</dbReference>
<dbReference type="Proteomes" id="UP000016927">
    <property type="component" value="Unassembled WGS sequence"/>
</dbReference>
<name>R0KMF7_NOSB1</name>
<keyword evidence="3" id="KW-0539">Nucleus</keyword>
<evidence type="ECO:0000313" key="6">
    <source>
        <dbReference type="Proteomes" id="UP000016927"/>
    </source>
</evidence>
<accession>R0KMF7</accession>
<dbReference type="InterPro" id="IPR037129">
    <property type="entry name" value="XPA_sf"/>
</dbReference>
<dbReference type="AlphaFoldDB" id="R0KMF7"/>
<feature type="domain" description="XPA C-terminal" evidence="4">
    <location>
        <begin position="63"/>
        <end position="110"/>
    </location>
</feature>
<dbReference type="InterPro" id="IPR000465">
    <property type="entry name" value="XPA/RAD14"/>
</dbReference>
<dbReference type="STRING" id="578461.R0KMF7"/>
<proteinExistence type="predicted"/>
<gene>
    <name evidence="5" type="primary">XPA</name>
    <name evidence="5" type="ORF">NBO_750g0001</name>
</gene>
<evidence type="ECO:0000259" key="4">
    <source>
        <dbReference type="Pfam" id="PF05181"/>
    </source>
</evidence>
<dbReference type="GO" id="GO:0070914">
    <property type="term" value="P:UV-damage excision repair"/>
    <property type="evidence" value="ECO:0007669"/>
    <property type="project" value="TreeGrafter"/>
</dbReference>
<dbReference type="SUPFAM" id="SSF46955">
    <property type="entry name" value="Putative DNA-binding domain"/>
    <property type="match status" value="1"/>
</dbReference>